<dbReference type="Proteomes" id="UP000006443">
    <property type="component" value="Unassembled WGS sequence"/>
</dbReference>
<protein>
    <submittedName>
        <fullName evidence="1">Uncharacterized protein</fullName>
    </submittedName>
</protein>
<proteinExistence type="predicted"/>
<keyword evidence="2" id="KW-1185">Reference proteome</keyword>
<organism evidence="1 2">
    <name type="scientific">Dethiobacter alkaliphilus AHT 1</name>
    <dbReference type="NCBI Taxonomy" id="555088"/>
    <lineage>
        <taxon>Bacteria</taxon>
        <taxon>Bacillati</taxon>
        <taxon>Bacillota</taxon>
        <taxon>Dethiobacteria</taxon>
        <taxon>Dethiobacterales</taxon>
        <taxon>Dethiobacteraceae</taxon>
        <taxon>Dethiobacter</taxon>
    </lineage>
</organism>
<comment type="caution">
    <text evidence="1">The sequence shown here is derived from an EMBL/GenBank/DDBJ whole genome shotgun (WGS) entry which is preliminary data.</text>
</comment>
<dbReference type="STRING" id="555088.DealDRAFT_1596"/>
<name>C0GGN2_DETAL</name>
<dbReference type="RefSeq" id="WP_008516453.1">
    <property type="nucleotide sequence ID" value="NZ_ACJM01000007.1"/>
</dbReference>
<evidence type="ECO:0000313" key="1">
    <source>
        <dbReference type="EMBL" id="EEG77473.1"/>
    </source>
</evidence>
<accession>C0GGN2</accession>
<gene>
    <name evidence="1" type="ORF">DealDRAFT_1596</name>
</gene>
<evidence type="ECO:0000313" key="2">
    <source>
        <dbReference type="Proteomes" id="UP000006443"/>
    </source>
</evidence>
<reference evidence="1 2" key="1">
    <citation type="submission" date="2009-02" db="EMBL/GenBank/DDBJ databases">
        <title>Sequencing of the draft genome and assembly of Dethiobacter alkaliphilus AHT 1.</title>
        <authorList>
            <consortium name="US DOE Joint Genome Institute (JGI-PGF)"/>
            <person name="Lucas S."/>
            <person name="Copeland A."/>
            <person name="Lapidus A."/>
            <person name="Glavina del Rio T."/>
            <person name="Dalin E."/>
            <person name="Tice H."/>
            <person name="Bruce D."/>
            <person name="Goodwin L."/>
            <person name="Pitluck S."/>
            <person name="Larimer F."/>
            <person name="Land M.L."/>
            <person name="Hauser L."/>
            <person name="Muyzer G."/>
        </authorList>
    </citation>
    <scope>NUCLEOTIDE SEQUENCE [LARGE SCALE GENOMIC DNA]</scope>
    <source>
        <strain evidence="1 2">AHT 1</strain>
    </source>
</reference>
<dbReference type="AlphaFoldDB" id="C0GGN2"/>
<sequence length="106" mass="12965">MLNLKNLIIKNPIFTAEEYPIYFLLLLVDTMDIYKFYQKKIYDNLSSEEIYNNMLTQVSFKFFKNSFNIDFNNHDINLKMYHYLIEQKYWLPFRVKMPKNGITITI</sequence>
<dbReference type="EMBL" id="ACJM01000007">
    <property type="protein sequence ID" value="EEG77473.1"/>
    <property type="molecule type" value="Genomic_DNA"/>
</dbReference>